<evidence type="ECO:0000259" key="2">
    <source>
        <dbReference type="Pfam" id="PF02525"/>
    </source>
</evidence>
<proteinExistence type="predicted"/>
<organism evidence="3 4">
    <name type="scientific">Alcaligenes xylosoxydans xylosoxydans</name>
    <name type="common">Achromobacter xylosoxidans</name>
    <dbReference type="NCBI Taxonomy" id="85698"/>
    <lineage>
        <taxon>Bacteria</taxon>
        <taxon>Pseudomonadati</taxon>
        <taxon>Pseudomonadota</taxon>
        <taxon>Betaproteobacteria</taxon>
        <taxon>Burkholderiales</taxon>
        <taxon>Alcaligenaceae</taxon>
        <taxon>Achromobacter</taxon>
    </lineage>
</organism>
<dbReference type="Pfam" id="PF02525">
    <property type="entry name" value="Flavodoxin_2"/>
    <property type="match status" value="1"/>
</dbReference>
<name>A0A9X3L8K2_ALCXX</name>
<dbReference type="RefSeq" id="WP_201788993.1">
    <property type="nucleotide sequence ID" value="NZ_JAPZVI010000063.1"/>
</dbReference>
<dbReference type="InterPro" id="IPR029039">
    <property type="entry name" value="Flavoprotein-like_sf"/>
</dbReference>
<dbReference type="GO" id="GO:0003955">
    <property type="term" value="F:NAD(P)H dehydrogenase (quinone) activity"/>
    <property type="evidence" value="ECO:0007669"/>
    <property type="project" value="TreeGrafter"/>
</dbReference>
<dbReference type="SUPFAM" id="SSF52218">
    <property type="entry name" value="Flavoproteins"/>
    <property type="match status" value="1"/>
</dbReference>
<keyword evidence="1" id="KW-0560">Oxidoreductase</keyword>
<dbReference type="InterPro" id="IPR003680">
    <property type="entry name" value="Flavodoxin_fold"/>
</dbReference>
<dbReference type="Gene3D" id="3.40.50.360">
    <property type="match status" value="1"/>
</dbReference>
<feature type="domain" description="Flavodoxin-like fold" evidence="2">
    <location>
        <begin position="58"/>
        <end position="219"/>
    </location>
</feature>
<accession>A0A9X3L8K2</accession>
<dbReference type="PANTHER" id="PTHR47307">
    <property type="entry name" value="GLUTATHIONE-REGULATED POTASSIUM-EFFLUX SYSTEM ANCILLARY PROTEIN KEFG"/>
    <property type="match status" value="1"/>
</dbReference>
<dbReference type="EMBL" id="JAPZVI010000063">
    <property type="protein sequence ID" value="MCZ8405986.1"/>
    <property type="molecule type" value="Genomic_DNA"/>
</dbReference>
<dbReference type="GO" id="GO:0010181">
    <property type="term" value="F:FMN binding"/>
    <property type="evidence" value="ECO:0007669"/>
    <property type="project" value="TreeGrafter"/>
</dbReference>
<dbReference type="PANTHER" id="PTHR47307:SF1">
    <property type="entry name" value="GLUTATHIONE-REGULATED POTASSIUM-EFFLUX SYSTEM ANCILLARY PROTEIN KEFG"/>
    <property type="match status" value="1"/>
</dbReference>
<dbReference type="InterPro" id="IPR046980">
    <property type="entry name" value="KefG/KefF"/>
</dbReference>
<reference evidence="3" key="1">
    <citation type="submission" date="2022-12" db="EMBL/GenBank/DDBJ databases">
        <authorList>
            <person name="Voronina O.L."/>
            <person name="Kunda M.S."/>
            <person name="Ryzhova N."/>
            <person name="Aksenova E.I."/>
        </authorList>
    </citation>
    <scope>NUCLEOTIDE SEQUENCE</scope>
    <source>
        <strain evidence="3">SCCH136:Ach223948</strain>
    </source>
</reference>
<dbReference type="GO" id="GO:0009055">
    <property type="term" value="F:electron transfer activity"/>
    <property type="evidence" value="ECO:0007669"/>
    <property type="project" value="TreeGrafter"/>
</dbReference>
<dbReference type="Proteomes" id="UP001141992">
    <property type="component" value="Unassembled WGS sequence"/>
</dbReference>
<comment type="caution">
    <text evidence="3">The sequence shown here is derived from an EMBL/GenBank/DDBJ whole genome shotgun (WGS) entry which is preliminary data.</text>
</comment>
<dbReference type="PROSITE" id="PS51318">
    <property type="entry name" value="TAT"/>
    <property type="match status" value="1"/>
</dbReference>
<gene>
    <name evidence="3" type="ORF">O9570_31380</name>
</gene>
<evidence type="ECO:0000313" key="4">
    <source>
        <dbReference type="Proteomes" id="UP001141992"/>
    </source>
</evidence>
<dbReference type="InterPro" id="IPR006311">
    <property type="entry name" value="TAT_signal"/>
</dbReference>
<dbReference type="AlphaFoldDB" id="A0A9X3L8K2"/>
<evidence type="ECO:0000313" key="3">
    <source>
        <dbReference type="EMBL" id="MCZ8405986.1"/>
    </source>
</evidence>
<sequence length="227" mass="24958">MKDDRGLTPSTMDDNLVTDAGRRDLLKVGATMAMGAGIPALMLSTRAQAQTPPSGGAKTLILASHPYPDRSVVNKALWEVAQKAEGAYFRNLETVYGDNLRGFDRAAERRLYQQMERLVLIFPIHWFNLTPMLKAYMNEVWGSGAPPELRGKELFVVTTTAGGEDAYSPKGRLSFTIEEVLTPLRASANYTGMKFAKPLCFFAASGDANALRGYQQALAARLREPPR</sequence>
<protein>
    <submittedName>
        <fullName evidence="3">NAD(P)H-dependent oxidoreductase</fullName>
    </submittedName>
</protein>
<evidence type="ECO:0000256" key="1">
    <source>
        <dbReference type="ARBA" id="ARBA00023002"/>
    </source>
</evidence>